<reference evidence="1" key="5">
    <citation type="journal article" date="2021" name="G3 (Bethesda)">
        <title>Aegilops tauschii genome assembly Aet v5.0 features greater sequence contiguity and improved annotation.</title>
        <authorList>
            <person name="Wang L."/>
            <person name="Zhu T."/>
            <person name="Rodriguez J.C."/>
            <person name="Deal K.R."/>
            <person name="Dubcovsky J."/>
            <person name="McGuire P.E."/>
            <person name="Lux T."/>
            <person name="Spannagl M."/>
            <person name="Mayer K.F.X."/>
            <person name="Baldrich P."/>
            <person name="Meyers B.C."/>
            <person name="Huo N."/>
            <person name="Gu Y.Q."/>
            <person name="Zhou H."/>
            <person name="Devos K.M."/>
            <person name="Bennetzen J.L."/>
            <person name="Unver T."/>
            <person name="Budak H."/>
            <person name="Gulick P.J."/>
            <person name="Galiba G."/>
            <person name="Kalapos B."/>
            <person name="Nelson D.R."/>
            <person name="Li P."/>
            <person name="You F.M."/>
            <person name="Luo M.C."/>
            <person name="Dvorak J."/>
        </authorList>
    </citation>
    <scope>NUCLEOTIDE SEQUENCE [LARGE SCALE GENOMIC DNA]</scope>
    <source>
        <strain evidence="1">cv. AL8/78</strain>
    </source>
</reference>
<sequence>MYWSSRHWWWTRGSRGCEAFVVDTVETIHKTIIQLDMIL</sequence>
<dbReference type="Proteomes" id="UP000015105">
    <property type="component" value="Chromosome 6D"/>
</dbReference>
<evidence type="ECO:0000313" key="2">
    <source>
        <dbReference type="Proteomes" id="UP000015105"/>
    </source>
</evidence>
<evidence type="ECO:0000313" key="1">
    <source>
        <dbReference type="EnsemblPlants" id="AET6Gv20191200.18"/>
    </source>
</evidence>
<dbReference type="EnsemblPlants" id="AET6Gv20191200.18">
    <property type="protein sequence ID" value="AET6Gv20191200.18"/>
    <property type="gene ID" value="AET6Gv20191200"/>
</dbReference>
<accession>A0A453N2X9</accession>
<name>A0A453N2X9_AEGTS</name>
<reference evidence="2" key="1">
    <citation type="journal article" date="2014" name="Science">
        <title>Ancient hybridizations among the ancestral genomes of bread wheat.</title>
        <authorList>
            <consortium name="International Wheat Genome Sequencing Consortium,"/>
            <person name="Marcussen T."/>
            <person name="Sandve S.R."/>
            <person name="Heier L."/>
            <person name="Spannagl M."/>
            <person name="Pfeifer M."/>
            <person name="Jakobsen K.S."/>
            <person name="Wulff B.B."/>
            <person name="Steuernagel B."/>
            <person name="Mayer K.F."/>
            <person name="Olsen O.A."/>
        </authorList>
    </citation>
    <scope>NUCLEOTIDE SEQUENCE [LARGE SCALE GENOMIC DNA]</scope>
    <source>
        <strain evidence="2">cv. AL8/78</strain>
    </source>
</reference>
<proteinExistence type="predicted"/>
<reference evidence="1" key="4">
    <citation type="submission" date="2019-03" db="UniProtKB">
        <authorList>
            <consortium name="EnsemblPlants"/>
        </authorList>
    </citation>
    <scope>IDENTIFICATION</scope>
</reference>
<keyword evidence="2" id="KW-1185">Reference proteome</keyword>
<reference evidence="2" key="2">
    <citation type="journal article" date="2017" name="Nat. Plants">
        <title>The Aegilops tauschii genome reveals multiple impacts of transposons.</title>
        <authorList>
            <person name="Zhao G."/>
            <person name="Zou C."/>
            <person name="Li K."/>
            <person name="Wang K."/>
            <person name="Li T."/>
            <person name="Gao L."/>
            <person name="Zhang X."/>
            <person name="Wang H."/>
            <person name="Yang Z."/>
            <person name="Liu X."/>
            <person name="Jiang W."/>
            <person name="Mao L."/>
            <person name="Kong X."/>
            <person name="Jiao Y."/>
            <person name="Jia J."/>
        </authorList>
    </citation>
    <scope>NUCLEOTIDE SEQUENCE [LARGE SCALE GENOMIC DNA]</scope>
    <source>
        <strain evidence="2">cv. AL8/78</strain>
    </source>
</reference>
<dbReference type="AlphaFoldDB" id="A0A453N2X9"/>
<reference evidence="1" key="3">
    <citation type="journal article" date="2017" name="Nature">
        <title>Genome sequence of the progenitor of the wheat D genome Aegilops tauschii.</title>
        <authorList>
            <person name="Luo M.C."/>
            <person name="Gu Y.Q."/>
            <person name="Puiu D."/>
            <person name="Wang H."/>
            <person name="Twardziok S.O."/>
            <person name="Deal K.R."/>
            <person name="Huo N."/>
            <person name="Zhu T."/>
            <person name="Wang L."/>
            <person name="Wang Y."/>
            <person name="McGuire P.E."/>
            <person name="Liu S."/>
            <person name="Long H."/>
            <person name="Ramasamy R.K."/>
            <person name="Rodriguez J.C."/>
            <person name="Van S.L."/>
            <person name="Yuan L."/>
            <person name="Wang Z."/>
            <person name="Xia Z."/>
            <person name="Xiao L."/>
            <person name="Anderson O.D."/>
            <person name="Ouyang S."/>
            <person name="Liang Y."/>
            <person name="Zimin A.V."/>
            <person name="Pertea G."/>
            <person name="Qi P."/>
            <person name="Bennetzen J.L."/>
            <person name="Dai X."/>
            <person name="Dawson M.W."/>
            <person name="Muller H.G."/>
            <person name="Kugler K."/>
            <person name="Rivarola-Duarte L."/>
            <person name="Spannagl M."/>
            <person name="Mayer K.F.X."/>
            <person name="Lu F.H."/>
            <person name="Bevan M.W."/>
            <person name="Leroy P."/>
            <person name="Li P."/>
            <person name="You F.M."/>
            <person name="Sun Q."/>
            <person name="Liu Z."/>
            <person name="Lyons E."/>
            <person name="Wicker T."/>
            <person name="Salzberg S.L."/>
            <person name="Devos K.M."/>
            <person name="Dvorak J."/>
        </authorList>
    </citation>
    <scope>NUCLEOTIDE SEQUENCE [LARGE SCALE GENOMIC DNA]</scope>
    <source>
        <strain evidence="1">cv. AL8/78</strain>
    </source>
</reference>
<protein>
    <submittedName>
        <fullName evidence="1">Uncharacterized protein</fullName>
    </submittedName>
</protein>
<organism evidence="1 2">
    <name type="scientific">Aegilops tauschii subsp. strangulata</name>
    <name type="common">Goatgrass</name>
    <dbReference type="NCBI Taxonomy" id="200361"/>
    <lineage>
        <taxon>Eukaryota</taxon>
        <taxon>Viridiplantae</taxon>
        <taxon>Streptophyta</taxon>
        <taxon>Embryophyta</taxon>
        <taxon>Tracheophyta</taxon>
        <taxon>Spermatophyta</taxon>
        <taxon>Magnoliopsida</taxon>
        <taxon>Liliopsida</taxon>
        <taxon>Poales</taxon>
        <taxon>Poaceae</taxon>
        <taxon>BOP clade</taxon>
        <taxon>Pooideae</taxon>
        <taxon>Triticodae</taxon>
        <taxon>Triticeae</taxon>
        <taxon>Triticinae</taxon>
        <taxon>Aegilops</taxon>
    </lineage>
</organism>
<dbReference type="Gramene" id="AET6Gv20191200.18">
    <property type="protein sequence ID" value="AET6Gv20191200.18"/>
    <property type="gene ID" value="AET6Gv20191200"/>
</dbReference>